<dbReference type="PANTHER" id="PTHR42759">
    <property type="entry name" value="MOXR FAMILY PROTEIN"/>
    <property type="match status" value="1"/>
</dbReference>
<dbReference type="GO" id="GO:0016887">
    <property type="term" value="F:ATP hydrolysis activity"/>
    <property type="evidence" value="ECO:0007669"/>
    <property type="project" value="InterPro"/>
</dbReference>
<dbReference type="HOGENOM" id="CLU_051316_0_0_7"/>
<dbReference type="STRING" id="207559.Dde_3433"/>
<dbReference type="eggNOG" id="COG0714">
    <property type="taxonomic scope" value="Bacteria"/>
</dbReference>
<dbReference type="InterPro" id="IPR011704">
    <property type="entry name" value="ATPase_dyneun-rel_AAA"/>
</dbReference>
<dbReference type="InterPro" id="IPR003593">
    <property type="entry name" value="AAA+_ATPase"/>
</dbReference>
<name>Q30VS0_OLEA2</name>
<evidence type="ECO:0000313" key="5">
    <source>
        <dbReference type="EMBL" id="ABB40226.1"/>
    </source>
</evidence>
<dbReference type="InterPro" id="IPR013615">
    <property type="entry name" value="CbbQ_C"/>
</dbReference>
<dbReference type="Gene3D" id="3.40.50.300">
    <property type="entry name" value="P-loop containing nucleotide triphosphate hydrolases"/>
    <property type="match status" value="1"/>
</dbReference>
<evidence type="ECO:0000256" key="3">
    <source>
        <dbReference type="ARBA" id="ARBA00022840"/>
    </source>
</evidence>
<dbReference type="Proteomes" id="UP000002710">
    <property type="component" value="Chromosome"/>
</dbReference>
<protein>
    <submittedName>
        <fullName evidence="5">ATPase associated with various cellular activities AAA_5</fullName>
    </submittedName>
</protein>
<gene>
    <name evidence="5" type="ordered locus">Dde_3433</name>
</gene>
<dbReference type="RefSeq" id="WP_011369141.1">
    <property type="nucleotide sequence ID" value="NC_007519.1"/>
</dbReference>
<dbReference type="CDD" id="cd00009">
    <property type="entry name" value="AAA"/>
    <property type="match status" value="1"/>
</dbReference>
<organism evidence="5 6">
    <name type="scientific">Oleidesulfovibrio alaskensis (strain ATCC BAA-1058 / DSM 17464 / G20)</name>
    <name type="common">Desulfovibrio alaskensis</name>
    <dbReference type="NCBI Taxonomy" id="207559"/>
    <lineage>
        <taxon>Bacteria</taxon>
        <taxon>Pseudomonadati</taxon>
        <taxon>Thermodesulfobacteriota</taxon>
        <taxon>Desulfovibrionia</taxon>
        <taxon>Desulfovibrionales</taxon>
        <taxon>Desulfovibrionaceae</taxon>
        <taxon>Oleidesulfovibrio</taxon>
    </lineage>
</organism>
<dbReference type="EMBL" id="CP000112">
    <property type="protein sequence ID" value="ABB40226.1"/>
    <property type="molecule type" value="Genomic_DNA"/>
</dbReference>
<accession>Q30VS0</accession>
<evidence type="ECO:0000313" key="6">
    <source>
        <dbReference type="Proteomes" id="UP000002710"/>
    </source>
</evidence>
<dbReference type="SUPFAM" id="SSF52540">
    <property type="entry name" value="P-loop containing nucleoside triphosphate hydrolases"/>
    <property type="match status" value="1"/>
</dbReference>
<dbReference type="Pfam" id="PF08406">
    <property type="entry name" value="CbbQ_C"/>
    <property type="match status" value="1"/>
</dbReference>
<dbReference type="PANTHER" id="PTHR42759:SF1">
    <property type="entry name" value="MAGNESIUM-CHELATASE SUBUNIT CHLD"/>
    <property type="match status" value="1"/>
</dbReference>
<dbReference type="AlphaFoldDB" id="Q30VS0"/>
<dbReference type="InterPro" id="IPR027417">
    <property type="entry name" value="P-loop_NTPase"/>
</dbReference>
<keyword evidence="2" id="KW-0547">Nucleotide-binding</keyword>
<dbReference type="InterPro" id="IPR050764">
    <property type="entry name" value="CbbQ/NirQ/NorQ/GpvN"/>
</dbReference>
<dbReference type="GO" id="GO:0005524">
    <property type="term" value="F:ATP binding"/>
    <property type="evidence" value="ECO:0007669"/>
    <property type="project" value="UniProtKB-KW"/>
</dbReference>
<dbReference type="SMART" id="SM00382">
    <property type="entry name" value="AAA"/>
    <property type="match status" value="1"/>
</dbReference>
<keyword evidence="6" id="KW-1185">Reference proteome</keyword>
<evidence type="ECO:0000256" key="1">
    <source>
        <dbReference type="ARBA" id="ARBA00009417"/>
    </source>
</evidence>
<dbReference type="Pfam" id="PF07728">
    <property type="entry name" value="AAA_5"/>
    <property type="match status" value="1"/>
</dbReference>
<evidence type="ECO:0000256" key="2">
    <source>
        <dbReference type="ARBA" id="ARBA00022741"/>
    </source>
</evidence>
<feature type="domain" description="AAA+ ATPase" evidence="4">
    <location>
        <begin position="66"/>
        <end position="216"/>
    </location>
</feature>
<dbReference type="KEGG" id="dde:Dde_3433"/>
<evidence type="ECO:0000259" key="4">
    <source>
        <dbReference type="SMART" id="SM00382"/>
    </source>
</evidence>
<reference evidence="5 6" key="1">
    <citation type="journal article" date="2011" name="J. Bacteriol.">
        <title>Complete genome sequence and updated annotation of Desulfovibrio alaskensis G20.</title>
        <authorList>
            <person name="Hauser L.J."/>
            <person name="Land M.L."/>
            <person name="Brown S.D."/>
            <person name="Larimer F."/>
            <person name="Keller K.L."/>
            <person name="Rapp-Giles B.J."/>
            <person name="Price M.N."/>
            <person name="Lin M."/>
            <person name="Bruce D.C."/>
            <person name="Detter J.C."/>
            <person name="Tapia R."/>
            <person name="Han C.S."/>
            <person name="Goodwin L.A."/>
            <person name="Cheng J.F."/>
            <person name="Pitluck S."/>
            <person name="Copeland A."/>
            <person name="Lucas S."/>
            <person name="Nolan M."/>
            <person name="Lapidus A.L."/>
            <person name="Palumbo A.V."/>
            <person name="Wall J.D."/>
        </authorList>
    </citation>
    <scope>NUCLEOTIDE SEQUENCE [LARGE SCALE GENOMIC DNA]</scope>
    <source>
        <strain evidence="6">ATCC BAA 1058 / DSM 17464 / G20</strain>
    </source>
</reference>
<keyword evidence="3" id="KW-0067">ATP-binding</keyword>
<comment type="similarity">
    <text evidence="1">Belongs to the CbbQ/NirQ/NorQ/GpvN family.</text>
</comment>
<proteinExistence type="inferred from homology"/>
<sequence length="338" mass="37479">MITHELDTLTTTDMDAGTLFSGKASGRMIRGYSAPCSFTPRIDPDYLFHDSMRDIVVWLLSGTEEKADPLYIFGPTGSGKTSLVRQLAARLNYPVFDVTGHGRLEFPDLAGHLSVQSGNMVYQYGPLALAMRYGGLFLLNEADLLDPATATGLNGVLDGGPLCIPENGGEIIQPHPMFRFVATANTNGASDESGLYQGTLRQNIALMDRFYLCEVGYPAQETEVMLLERIAPDIPQDIRETMASFAGEVRRLFMGESEKQKYGETIDITFSTRTLIRWATLTRRFQPLARQGIQPIGYALDRALGFRASRETRAMLHELAQRMFPTAESQQTTDIENT</sequence>